<feature type="signal peptide" evidence="1">
    <location>
        <begin position="1"/>
        <end position="20"/>
    </location>
</feature>
<dbReference type="SUPFAM" id="SSF69318">
    <property type="entry name" value="Integrin alpha N-terminal domain"/>
    <property type="match status" value="1"/>
</dbReference>
<name>A0A942THW6_9BACI</name>
<proteinExistence type="predicted"/>
<dbReference type="EMBL" id="JAGYPG010000003">
    <property type="protein sequence ID" value="MBS4196902.1"/>
    <property type="molecule type" value="Genomic_DNA"/>
</dbReference>
<dbReference type="AlphaFoldDB" id="A0A942THW6"/>
<keyword evidence="1" id="KW-0732">Signal</keyword>
<dbReference type="InterPro" id="IPR053749">
    <property type="entry name" value="TA_system-associated_sf"/>
</dbReference>
<accession>A0A942THW6</accession>
<protein>
    <submittedName>
        <fullName evidence="2">VCBS repeat-containing protein</fullName>
    </submittedName>
</protein>
<dbReference type="InterPro" id="IPR028994">
    <property type="entry name" value="Integrin_alpha_N"/>
</dbReference>
<feature type="chain" id="PRO_5038822469" evidence="1">
    <location>
        <begin position="21"/>
        <end position="567"/>
    </location>
</feature>
<dbReference type="InterPro" id="IPR031841">
    <property type="entry name" value="Endopep_inhib"/>
</dbReference>
<organism evidence="2 3">
    <name type="scientific">Lederbergia citri</name>
    <dbReference type="NCBI Taxonomy" id="2833580"/>
    <lineage>
        <taxon>Bacteria</taxon>
        <taxon>Bacillati</taxon>
        <taxon>Bacillota</taxon>
        <taxon>Bacilli</taxon>
        <taxon>Bacillales</taxon>
        <taxon>Bacillaceae</taxon>
        <taxon>Lederbergia</taxon>
    </lineage>
</organism>
<dbReference type="PROSITE" id="PS51257">
    <property type="entry name" value="PROKAR_LIPOPROTEIN"/>
    <property type="match status" value="1"/>
</dbReference>
<dbReference type="RefSeq" id="WP_213126109.1">
    <property type="nucleotide sequence ID" value="NZ_JAGYPG010000003.1"/>
</dbReference>
<evidence type="ECO:0000313" key="3">
    <source>
        <dbReference type="Proteomes" id="UP000681414"/>
    </source>
</evidence>
<reference evidence="2 3" key="1">
    <citation type="submission" date="2021-05" db="EMBL/GenBank/DDBJ databases">
        <title>Novel Bacillus species.</title>
        <authorList>
            <person name="Liu G."/>
        </authorList>
    </citation>
    <scope>NUCLEOTIDE SEQUENCE [LARGE SCALE GENOMIC DNA]</scope>
    <source>
        <strain evidence="3">FJAT-49780</strain>
    </source>
</reference>
<sequence>MRSVLFMLAACFLLSGCNMLPEPGSLIQAPKLASATSLENESIQSIAKKYLPKGTALVTANAPVSADSVLYTDLNGDGQEEIVVFYQSKINPDQVGMFVLEKQSGEWEKIFAKKGLGYDVNWASSSDFNGDGKKDLLVGWKIGSTAGNVLEVYSWGDKGLKQLTKVNYHVLESIEVQDDPKTRLAVWKKDVNDIYDIQLLKWENGALVADEEHYPSYFPKAVDYYKSRIDRVPDASYYWYYLADAQLKSNHPEQAQKSIEHGMRLKMIVPSFNQFAELQEKIEKRLQEYDRSEIQYEVRDAGITLDIPKEIARYITIEEENAPMVGYAVSVFVSPEEKKDLLFTIFIHSKEMSVPEPDSNLEKIAENDQYIYFAKRNKEKIYPTGLEPELKDVYEQSIAQVDKMIANVRPGLVYPSYTSLEESEAIKLANEAANKYWYVTSGGKITGEVDSFTSDEGLDYRYMGSDLDTREKLNAFLGESYTTSAIQSYINRVKIINHNGKLAQPNADGGSLVNHEKAIVIGMRDNGNEKEFDLKTPLGSSLYYEYIHVVFTKTSDGWRISSDVGTF</sequence>
<keyword evidence="3" id="KW-1185">Reference proteome</keyword>
<dbReference type="Proteomes" id="UP000681414">
    <property type="component" value="Unassembled WGS sequence"/>
</dbReference>
<gene>
    <name evidence="2" type="ORF">KHA97_17780</name>
</gene>
<comment type="caution">
    <text evidence="2">The sequence shown here is derived from an EMBL/GenBank/DDBJ whole genome shotgun (WGS) entry which is preliminary data.</text>
</comment>
<dbReference type="Gene3D" id="3.10.450.420">
    <property type="match status" value="1"/>
</dbReference>
<evidence type="ECO:0000313" key="2">
    <source>
        <dbReference type="EMBL" id="MBS4196902.1"/>
    </source>
</evidence>
<dbReference type="Pfam" id="PF16800">
    <property type="entry name" value="Endopep_inhib"/>
    <property type="match status" value="1"/>
</dbReference>
<evidence type="ECO:0000256" key="1">
    <source>
        <dbReference type="SAM" id="SignalP"/>
    </source>
</evidence>